<accession>A0A6C0EUM6</accession>
<sequence>MTIMENKIVSTLTTNNGCNKVIITEENMMNSDIIMSEQPEKPNISELFENITDIITSFKSQINTLFHELKLLEKNVKKEMKLMKKNVEKSKNKGNKKPSGFAKPTKVTDELCVFMNEKEGSTIARTDVTKALIEYIAKHNLQFNENKQIIIPDEKLKTLLGINDGDKVTYFTLQKYMNKHFIKSDEQLHTLSL</sequence>
<evidence type="ECO:0000259" key="1">
    <source>
        <dbReference type="PROSITE" id="PS51925"/>
    </source>
</evidence>
<dbReference type="Gene3D" id="1.10.245.10">
    <property type="entry name" value="SWIB/MDM2 domain"/>
    <property type="match status" value="1"/>
</dbReference>
<dbReference type="PROSITE" id="PS51925">
    <property type="entry name" value="SWIB_MDM2"/>
    <property type="match status" value="1"/>
</dbReference>
<dbReference type="InterPro" id="IPR036885">
    <property type="entry name" value="SWIB_MDM2_dom_sf"/>
</dbReference>
<dbReference type="AlphaFoldDB" id="A0A6C0EUM6"/>
<dbReference type="PANTHER" id="PTHR13844">
    <property type="entry name" value="SWI/SNF-RELATED MATRIX-ASSOCIATED ACTIN-DEPENDENT REGULATOR OF CHROMATIN SUBFAMILY D"/>
    <property type="match status" value="1"/>
</dbReference>
<dbReference type="SUPFAM" id="SSF47592">
    <property type="entry name" value="SWIB/MDM2 domain"/>
    <property type="match status" value="1"/>
</dbReference>
<organism evidence="2">
    <name type="scientific">viral metagenome</name>
    <dbReference type="NCBI Taxonomy" id="1070528"/>
    <lineage>
        <taxon>unclassified sequences</taxon>
        <taxon>metagenomes</taxon>
        <taxon>organismal metagenomes</taxon>
    </lineage>
</organism>
<feature type="domain" description="DM2" evidence="1">
    <location>
        <begin position="100"/>
        <end position="183"/>
    </location>
</feature>
<dbReference type="Pfam" id="PF02201">
    <property type="entry name" value="SWIB"/>
    <property type="match status" value="1"/>
</dbReference>
<dbReference type="InterPro" id="IPR019835">
    <property type="entry name" value="SWIB_domain"/>
</dbReference>
<name>A0A6C0EUM6_9ZZZZ</name>
<protein>
    <recommendedName>
        <fullName evidence="1">DM2 domain-containing protein</fullName>
    </recommendedName>
</protein>
<dbReference type="CDD" id="cd10567">
    <property type="entry name" value="SWIB-MDM2_like"/>
    <property type="match status" value="1"/>
</dbReference>
<proteinExistence type="predicted"/>
<evidence type="ECO:0000313" key="2">
    <source>
        <dbReference type="EMBL" id="QHT32894.1"/>
    </source>
</evidence>
<dbReference type="SMART" id="SM00151">
    <property type="entry name" value="SWIB"/>
    <property type="match status" value="1"/>
</dbReference>
<dbReference type="InterPro" id="IPR003121">
    <property type="entry name" value="SWIB_MDM2_domain"/>
</dbReference>
<dbReference type="EMBL" id="MN738953">
    <property type="protein sequence ID" value="QHT32894.1"/>
    <property type="molecule type" value="Genomic_DNA"/>
</dbReference>
<reference evidence="2" key="1">
    <citation type="journal article" date="2020" name="Nature">
        <title>Giant virus diversity and host interactions through global metagenomics.</title>
        <authorList>
            <person name="Schulz F."/>
            <person name="Roux S."/>
            <person name="Paez-Espino D."/>
            <person name="Jungbluth S."/>
            <person name="Walsh D.A."/>
            <person name="Denef V.J."/>
            <person name="McMahon K.D."/>
            <person name="Konstantinidis K.T."/>
            <person name="Eloe-Fadrosh E.A."/>
            <person name="Kyrpides N.C."/>
            <person name="Woyke T."/>
        </authorList>
    </citation>
    <scope>NUCLEOTIDE SEQUENCE</scope>
    <source>
        <strain evidence="2">GVMAG-M-3300009161-30</strain>
    </source>
</reference>